<dbReference type="SUPFAM" id="SSF51735">
    <property type="entry name" value="NAD(P)-binding Rossmann-fold domains"/>
    <property type="match status" value="2"/>
</dbReference>
<dbReference type="Proteomes" id="UP000264062">
    <property type="component" value="Unassembled WGS sequence"/>
</dbReference>
<name>A0A350H9W5_UNCW3</name>
<evidence type="ECO:0000313" key="5">
    <source>
        <dbReference type="Proteomes" id="UP000264062"/>
    </source>
</evidence>
<dbReference type="PANTHER" id="PTHR43377">
    <property type="entry name" value="BILIVERDIN REDUCTASE A"/>
    <property type="match status" value="1"/>
</dbReference>
<organism evidence="4 5">
    <name type="scientific">candidate division WOR-3 bacterium</name>
    <dbReference type="NCBI Taxonomy" id="2052148"/>
    <lineage>
        <taxon>Bacteria</taxon>
        <taxon>Bacteria division WOR-3</taxon>
    </lineage>
</organism>
<dbReference type="InterPro" id="IPR013149">
    <property type="entry name" value="ADH-like_C"/>
</dbReference>
<dbReference type="GO" id="GO:0000166">
    <property type="term" value="F:nucleotide binding"/>
    <property type="evidence" value="ECO:0007669"/>
    <property type="project" value="InterPro"/>
</dbReference>
<evidence type="ECO:0000259" key="3">
    <source>
        <dbReference type="Pfam" id="PF22725"/>
    </source>
</evidence>
<feature type="domain" description="GFO/IDH/MocA-like oxidoreductase" evidence="3">
    <location>
        <begin position="342"/>
        <end position="419"/>
    </location>
</feature>
<gene>
    <name evidence="4" type="ORF">DCW38_04035</name>
</gene>
<proteinExistence type="predicted"/>
<evidence type="ECO:0000259" key="1">
    <source>
        <dbReference type="Pfam" id="PF00107"/>
    </source>
</evidence>
<dbReference type="EMBL" id="DMZY01000118">
    <property type="protein sequence ID" value="HAV92331.1"/>
    <property type="molecule type" value="Genomic_DNA"/>
</dbReference>
<dbReference type="Gene3D" id="3.30.360.10">
    <property type="entry name" value="Dihydrodipicolinate Reductase, domain 2"/>
    <property type="match status" value="1"/>
</dbReference>
<evidence type="ECO:0000259" key="2">
    <source>
        <dbReference type="Pfam" id="PF01408"/>
    </source>
</evidence>
<accession>A0A350H9W5</accession>
<dbReference type="InterPro" id="IPR000683">
    <property type="entry name" value="Gfo/Idh/MocA-like_OxRdtase_N"/>
</dbReference>
<dbReference type="InterPro" id="IPR051450">
    <property type="entry name" value="Gfo/Idh/MocA_Oxidoreductases"/>
</dbReference>
<dbReference type="PANTHER" id="PTHR43377:SF1">
    <property type="entry name" value="BILIVERDIN REDUCTASE A"/>
    <property type="match status" value="1"/>
</dbReference>
<sequence>MAIDIAEERVKLSLAHGANAGSVPSRDNAIESAMALTDGFGLDAVFLTSGTKSNQPIDLAPKIIRDRGRLVDIGITKMDIPWQPYYDKEMNIYMSRSYGPGRYDPLYEEHSIDYPISYVRFTEQRNMKTFTDMLEDKKIDVDYIISQTMDFSKSADFYNSIGESKSKYLSVVFSYNPASELKRSFDFKKPESNAKVKIGVVGSGNFAKTMLFPELQKENDLEFYSLSTATGLSAEDSRRKFGFSKISTNADEVINDKDVNLLMILTRHSSHASNIIKGLKACKFVYCEKPPALSEEELKDIIEARKNSSGDIFIGYNRRFSQAVIKMKSAFKNIEQPKHLYYRINAGYMEKTNWYNDIEEGNRVIGEAGHFIDTALFLIDKKPVRVTGIFTGSARKDMKTKDNMNIILEFEDGSVADILYFTFGDKSLPKEFIEMSSSMQSCILNNFKNLTLYRNNSKSKISLSNSGKGHKEEMHILSEIIKGKEANPFTMDYIYLVSMIAFKAIESADKGVKIEL</sequence>
<dbReference type="SUPFAM" id="SSF55347">
    <property type="entry name" value="Glyceraldehyde-3-phosphate dehydrogenase-like, C-terminal domain"/>
    <property type="match status" value="1"/>
</dbReference>
<evidence type="ECO:0000313" key="4">
    <source>
        <dbReference type="EMBL" id="HAV92331.1"/>
    </source>
</evidence>
<dbReference type="Pfam" id="PF00107">
    <property type="entry name" value="ADH_zinc_N"/>
    <property type="match status" value="1"/>
</dbReference>
<feature type="domain" description="Alcohol dehydrogenase-like C-terminal" evidence="1">
    <location>
        <begin position="1"/>
        <end position="105"/>
    </location>
</feature>
<dbReference type="Gene3D" id="3.40.50.720">
    <property type="entry name" value="NAD(P)-binding Rossmann-like Domain"/>
    <property type="match status" value="2"/>
</dbReference>
<dbReference type="AlphaFoldDB" id="A0A350H9W5"/>
<dbReference type="Pfam" id="PF22725">
    <property type="entry name" value="GFO_IDH_MocA_C3"/>
    <property type="match status" value="1"/>
</dbReference>
<comment type="caution">
    <text evidence="4">The sequence shown here is derived from an EMBL/GenBank/DDBJ whole genome shotgun (WGS) entry which is preliminary data.</text>
</comment>
<dbReference type="InterPro" id="IPR055170">
    <property type="entry name" value="GFO_IDH_MocA-like_dom"/>
</dbReference>
<reference evidence="4 5" key="1">
    <citation type="journal article" date="2018" name="Nat. Biotechnol.">
        <title>A standardized bacterial taxonomy based on genome phylogeny substantially revises the tree of life.</title>
        <authorList>
            <person name="Parks D.H."/>
            <person name="Chuvochina M."/>
            <person name="Waite D.W."/>
            <person name="Rinke C."/>
            <person name="Skarshewski A."/>
            <person name="Chaumeil P.A."/>
            <person name="Hugenholtz P."/>
        </authorList>
    </citation>
    <scope>NUCLEOTIDE SEQUENCE [LARGE SCALE GENOMIC DNA]</scope>
    <source>
        <strain evidence="4">UBA9956</strain>
    </source>
</reference>
<dbReference type="InterPro" id="IPR036291">
    <property type="entry name" value="NAD(P)-bd_dom_sf"/>
</dbReference>
<feature type="domain" description="Gfo/Idh/MocA-like oxidoreductase N-terminal" evidence="2">
    <location>
        <begin position="196"/>
        <end position="311"/>
    </location>
</feature>
<protein>
    <submittedName>
        <fullName evidence="4">Uncharacterized protein</fullName>
    </submittedName>
</protein>
<dbReference type="Pfam" id="PF01408">
    <property type="entry name" value="GFO_IDH_MocA"/>
    <property type="match status" value="1"/>
</dbReference>